<keyword evidence="1" id="KW-0732">Signal</keyword>
<accession>A0A1I4XD33</accession>
<dbReference type="EMBL" id="FOUT01000008">
    <property type="protein sequence ID" value="SFN23159.1"/>
    <property type="molecule type" value="Genomic_DNA"/>
</dbReference>
<dbReference type="AlphaFoldDB" id="A0A1I4XD33"/>
<sequence>MKTLLFLFVLATSQLYSQNLKMTIPAANFQPKLAFSNYNGIHFTHPNFNFKTQTKPYLLNIYNPASGLNDSFYLKNQEAKYSKSLYIPQNAVFARATKIDSFNPYGTNNIGAAVALGVIDLLFNK</sequence>
<evidence type="ECO:0000313" key="2">
    <source>
        <dbReference type="EMBL" id="SFN23159.1"/>
    </source>
</evidence>
<gene>
    <name evidence="2" type="ORF">SAMN05444143_108144</name>
</gene>
<dbReference type="STRING" id="29536.FLB_06330"/>
<feature type="signal peptide" evidence="1">
    <location>
        <begin position="1"/>
        <end position="17"/>
    </location>
</feature>
<protein>
    <submittedName>
        <fullName evidence="2">Uncharacterized protein</fullName>
    </submittedName>
</protein>
<dbReference type="Proteomes" id="UP000182961">
    <property type="component" value="Unassembled WGS sequence"/>
</dbReference>
<reference evidence="3" key="1">
    <citation type="submission" date="2016-10" db="EMBL/GenBank/DDBJ databases">
        <authorList>
            <person name="Varghese N."/>
            <person name="Submissions S."/>
        </authorList>
    </citation>
    <scope>NUCLEOTIDE SEQUENCE [LARGE SCALE GENOMIC DNA]</scope>
    <source>
        <strain evidence="3">DSM 4002</strain>
    </source>
</reference>
<proteinExistence type="predicted"/>
<name>A0A1I4XD33_9FLAO</name>
<evidence type="ECO:0000313" key="3">
    <source>
        <dbReference type="Proteomes" id="UP000182961"/>
    </source>
</evidence>
<keyword evidence="3" id="KW-1185">Reference proteome</keyword>
<organism evidence="2 3">
    <name type="scientific">Flavobacterium succinicans</name>
    <dbReference type="NCBI Taxonomy" id="29536"/>
    <lineage>
        <taxon>Bacteria</taxon>
        <taxon>Pseudomonadati</taxon>
        <taxon>Bacteroidota</taxon>
        <taxon>Flavobacteriia</taxon>
        <taxon>Flavobacteriales</taxon>
        <taxon>Flavobacteriaceae</taxon>
        <taxon>Flavobacterium</taxon>
    </lineage>
</organism>
<dbReference type="RefSeq" id="WP_024981250.1">
    <property type="nucleotide sequence ID" value="NZ_CBCRUM010000005.1"/>
</dbReference>
<evidence type="ECO:0000256" key="1">
    <source>
        <dbReference type="SAM" id="SignalP"/>
    </source>
</evidence>
<feature type="chain" id="PRO_5010361274" evidence="1">
    <location>
        <begin position="18"/>
        <end position="125"/>
    </location>
</feature>